<evidence type="ECO:0000256" key="3">
    <source>
        <dbReference type="ARBA" id="ARBA00022989"/>
    </source>
</evidence>
<dbReference type="Pfam" id="PF01957">
    <property type="entry name" value="NfeD"/>
    <property type="match status" value="1"/>
</dbReference>
<dbReference type="HOGENOM" id="CLU_116732_2_1_14"/>
<evidence type="ECO:0000256" key="2">
    <source>
        <dbReference type="ARBA" id="ARBA00022692"/>
    </source>
</evidence>
<dbReference type="InterPro" id="IPR012340">
    <property type="entry name" value="NA-bd_OB-fold"/>
</dbReference>
<evidence type="ECO:0000313" key="8">
    <source>
        <dbReference type="Proteomes" id="UP000032740"/>
    </source>
</evidence>
<protein>
    <submittedName>
        <fullName evidence="7">Nodulation efficiency family protein, NfeD</fullName>
    </submittedName>
</protein>
<dbReference type="AlphaFoldDB" id="U4KKY1"/>
<dbReference type="KEGG" id="apal:BN85407810"/>
<dbReference type="SUPFAM" id="SSF141322">
    <property type="entry name" value="NfeD domain-like"/>
    <property type="match status" value="1"/>
</dbReference>
<evidence type="ECO:0000259" key="6">
    <source>
        <dbReference type="Pfam" id="PF01957"/>
    </source>
</evidence>
<dbReference type="InterPro" id="IPR052165">
    <property type="entry name" value="Membrane_assoc_protease"/>
</dbReference>
<organism evidence="7 8">
    <name type="scientific">Alteracholeplasma palmae (strain ATCC 49389 / J233)</name>
    <name type="common">Acholeplasma palmae</name>
    <dbReference type="NCBI Taxonomy" id="1318466"/>
    <lineage>
        <taxon>Bacteria</taxon>
        <taxon>Bacillati</taxon>
        <taxon>Mycoplasmatota</taxon>
        <taxon>Mollicutes</taxon>
        <taxon>Acholeplasmatales</taxon>
        <taxon>Acholeplasmataceae</taxon>
        <taxon>Acholeplasma</taxon>
    </lineage>
</organism>
<dbReference type="InterPro" id="IPR002810">
    <property type="entry name" value="NfeD-like_C"/>
</dbReference>
<keyword evidence="3 5" id="KW-1133">Transmembrane helix</keyword>
<evidence type="ECO:0000256" key="4">
    <source>
        <dbReference type="ARBA" id="ARBA00023136"/>
    </source>
</evidence>
<dbReference type="Proteomes" id="UP000032740">
    <property type="component" value="Chromosome"/>
</dbReference>
<feature type="transmembrane region" description="Helical" evidence="5">
    <location>
        <begin position="28"/>
        <end position="45"/>
    </location>
</feature>
<proteinExistence type="predicted"/>
<evidence type="ECO:0000313" key="7">
    <source>
        <dbReference type="EMBL" id="CCV64358.1"/>
    </source>
</evidence>
<dbReference type="PANTHER" id="PTHR33507">
    <property type="entry name" value="INNER MEMBRANE PROTEIN YBBJ"/>
    <property type="match status" value="1"/>
</dbReference>
<feature type="transmembrane region" description="Helical" evidence="5">
    <location>
        <begin position="6"/>
        <end position="23"/>
    </location>
</feature>
<dbReference type="Gene3D" id="2.40.50.140">
    <property type="entry name" value="Nucleic acid-binding proteins"/>
    <property type="match status" value="1"/>
</dbReference>
<evidence type="ECO:0000256" key="1">
    <source>
        <dbReference type="ARBA" id="ARBA00004141"/>
    </source>
</evidence>
<dbReference type="RefSeq" id="WP_026659210.1">
    <property type="nucleotide sequence ID" value="NC_022538.1"/>
</dbReference>
<dbReference type="GO" id="GO:0005886">
    <property type="term" value="C:plasma membrane"/>
    <property type="evidence" value="ECO:0007669"/>
    <property type="project" value="TreeGrafter"/>
</dbReference>
<comment type="subcellular location">
    <subcellularLocation>
        <location evidence="1">Membrane</location>
        <topology evidence="1">Multi-pass membrane protein</topology>
    </subcellularLocation>
</comment>
<dbReference type="OrthoDB" id="384745at2"/>
<reference evidence="7 8" key="1">
    <citation type="journal article" date="2013" name="J. Mol. Microbiol. Biotechnol.">
        <title>Analysis of the Complete Genomes of Acholeplasma brassicae , A. palmae and A. laidlawii and Their Comparison to the Obligate Parasites from ' Candidatus Phytoplasma'.</title>
        <authorList>
            <person name="Kube M."/>
            <person name="Siewert C."/>
            <person name="Migdoll A.M."/>
            <person name="Duduk B."/>
            <person name="Holz S."/>
            <person name="Rabus R."/>
            <person name="Seemuller E."/>
            <person name="Mitrovic J."/>
            <person name="Muller I."/>
            <person name="Buttner C."/>
            <person name="Reinhardt R."/>
        </authorList>
    </citation>
    <scope>NUCLEOTIDE SEQUENCE [LARGE SCALE GENOMIC DNA]</scope>
    <source>
        <strain evidence="7 8">J233</strain>
    </source>
</reference>
<feature type="transmembrane region" description="Helical" evidence="5">
    <location>
        <begin position="51"/>
        <end position="69"/>
    </location>
</feature>
<name>U4KKY1_ALTPJ</name>
<sequence>MDVMVWVWLGIFVLSVTFEFVSLELVSIWFAIAAIPSLILAMVNIPLHYQLIVFFIISCVLIFLTRPVVLKYFKRNEVKTNVDAYIGKVAVVTKTITPNNSGLVKFEHLIWTAISDAEIKEDALVKILAVEGVKLIVEEIDNDSIH</sequence>
<dbReference type="PANTHER" id="PTHR33507:SF3">
    <property type="entry name" value="INNER MEMBRANE PROTEIN YBBJ"/>
    <property type="match status" value="1"/>
</dbReference>
<dbReference type="EMBL" id="FO681347">
    <property type="protein sequence ID" value="CCV64358.1"/>
    <property type="molecule type" value="Genomic_DNA"/>
</dbReference>
<evidence type="ECO:0000256" key="5">
    <source>
        <dbReference type="SAM" id="Phobius"/>
    </source>
</evidence>
<feature type="domain" description="NfeD-like C-terminal" evidence="6">
    <location>
        <begin position="82"/>
        <end position="138"/>
    </location>
</feature>
<keyword evidence="4 5" id="KW-0472">Membrane</keyword>
<keyword evidence="8" id="KW-1185">Reference proteome</keyword>
<keyword evidence="2 5" id="KW-0812">Transmembrane</keyword>
<accession>U4KKY1</accession>
<gene>
    <name evidence="7" type="primary">nfeD</name>
    <name evidence="7" type="ORF">BN85407810</name>
</gene>
<dbReference type="STRING" id="1318466.BN85407810"/>